<protein>
    <submittedName>
        <fullName evidence="1">Uncharacterized protein</fullName>
    </submittedName>
</protein>
<dbReference type="AlphaFoldDB" id="A0A2N6NAB3"/>
<evidence type="ECO:0000313" key="2">
    <source>
        <dbReference type="Proteomes" id="UP000235728"/>
    </source>
</evidence>
<evidence type="ECO:0000313" key="1">
    <source>
        <dbReference type="EMBL" id="PMB64212.1"/>
    </source>
</evidence>
<reference evidence="1 2" key="1">
    <citation type="journal article" date="2016" name="Appl. Microbiol. Biotechnol.">
        <title>Characterization of T-DNA insertion mutants with decreased virulence in the entomopathogenic fungus Beauveria bassiana JEF-007.</title>
        <authorList>
            <person name="Kim S."/>
            <person name="Lee S.J."/>
            <person name="Nai Y.S."/>
            <person name="Yu J.S."/>
            <person name="Lee M.R."/>
            <person name="Yang Y.T."/>
            <person name="Kim J.S."/>
        </authorList>
    </citation>
    <scope>NUCLEOTIDE SEQUENCE [LARGE SCALE GENOMIC DNA]</scope>
    <source>
        <strain evidence="1 2">JEF-007</strain>
    </source>
</reference>
<sequence>MPFASNHASTSKQLVLGIAHISGRAKVISHKGIFAARYIRVARQLDCFQSASVHPRVESPLLPLVLGLAVVSLQPKLEIGGWRIIWLVHQ</sequence>
<accession>A0A2N6NAB3</accession>
<name>A0A2N6NAB3_BEABA</name>
<gene>
    <name evidence="1" type="ORF">BM221_010006</name>
</gene>
<dbReference type="Proteomes" id="UP000235728">
    <property type="component" value="Unassembled WGS sequence"/>
</dbReference>
<proteinExistence type="predicted"/>
<comment type="caution">
    <text evidence="1">The sequence shown here is derived from an EMBL/GenBank/DDBJ whole genome shotgun (WGS) entry which is preliminary data.</text>
</comment>
<dbReference type="EMBL" id="MRVG01000014">
    <property type="protein sequence ID" value="PMB64212.1"/>
    <property type="molecule type" value="Genomic_DNA"/>
</dbReference>
<organism evidence="1 2">
    <name type="scientific">Beauveria bassiana</name>
    <name type="common">White muscardine disease fungus</name>
    <name type="synonym">Tritirachium shiotae</name>
    <dbReference type="NCBI Taxonomy" id="176275"/>
    <lineage>
        <taxon>Eukaryota</taxon>
        <taxon>Fungi</taxon>
        <taxon>Dikarya</taxon>
        <taxon>Ascomycota</taxon>
        <taxon>Pezizomycotina</taxon>
        <taxon>Sordariomycetes</taxon>
        <taxon>Hypocreomycetidae</taxon>
        <taxon>Hypocreales</taxon>
        <taxon>Cordycipitaceae</taxon>
        <taxon>Beauveria</taxon>
    </lineage>
</organism>